<dbReference type="SUPFAM" id="SSF47954">
    <property type="entry name" value="Cyclin-like"/>
    <property type="match status" value="2"/>
</dbReference>
<evidence type="ECO:0000313" key="3">
    <source>
        <dbReference type="EMBL" id="RCN44486.1"/>
    </source>
</evidence>
<dbReference type="AlphaFoldDB" id="A0A368GJD3"/>
<dbReference type="GO" id="GO:0005634">
    <property type="term" value="C:nucleus"/>
    <property type="evidence" value="ECO:0007669"/>
    <property type="project" value="InterPro"/>
</dbReference>
<evidence type="ECO:0000259" key="2">
    <source>
        <dbReference type="SMART" id="SM01368"/>
    </source>
</evidence>
<dbReference type="InterPro" id="IPR036915">
    <property type="entry name" value="Cyclin-like_sf"/>
</dbReference>
<dbReference type="GO" id="GO:0005667">
    <property type="term" value="C:transcription regulator complex"/>
    <property type="evidence" value="ECO:0007669"/>
    <property type="project" value="TreeGrafter"/>
</dbReference>
<dbReference type="InterPro" id="IPR002720">
    <property type="entry name" value="RB_A"/>
</dbReference>
<dbReference type="GO" id="GO:0030154">
    <property type="term" value="P:cell differentiation"/>
    <property type="evidence" value="ECO:0007669"/>
    <property type="project" value="TreeGrafter"/>
</dbReference>
<dbReference type="GO" id="GO:2000134">
    <property type="term" value="P:negative regulation of G1/S transition of mitotic cell cycle"/>
    <property type="evidence" value="ECO:0007669"/>
    <property type="project" value="TreeGrafter"/>
</dbReference>
<dbReference type="OrthoDB" id="844594at2759"/>
<dbReference type="PANTHER" id="PTHR13742">
    <property type="entry name" value="RETINOBLASTOMA-ASSOCIATED PROTEIN RB -RELATED"/>
    <property type="match status" value="1"/>
</dbReference>
<dbReference type="Pfam" id="PF01857">
    <property type="entry name" value="RB_B"/>
    <property type="match status" value="1"/>
</dbReference>
<evidence type="ECO:0000313" key="4">
    <source>
        <dbReference type="Proteomes" id="UP000252519"/>
    </source>
</evidence>
<evidence type="ECO:0000256" key="1">
    <source>
        <dbReference type="SAM" id="MobiDB-lite"/>
    </source>
</evidence>
<dbReference type="InterPro" id="IPR028309">
    <property type="entry name" value="RB_fam"/>
</dbReference>
<feature type="domain" description="Retinoblastoma-associated protein A-box" evidence="2">
    <location>
        <begin position="228"/>
        <end position="418"/>
    </location>
</feature>
<name>A0A368GJD3_ANCCA</name>
<dbReference type="STRING" id="29170.A0A368GJD3"/>
<dbReference type="PANTHER" id="PTHR13742:SF17">
    <property type="entry name" value="RE32990P-RELATED"/>
    <property type="match status" value="1"/>
</dbReference>
<proteinExistence type="predicted"/>
<dbReference type="Proteomes" id="UP000252519">
    <property type="component" value="Unassembled WGS sequence"/>
</dbReference>
<dbReference type="GO" id="GO:0006357">
    <property type="term" value="P:regulation of transcription by RNA polymerase II"/>
    <property type="evidence" value="ECO:0007669"/>
    <property type="project" value="InterPro"/>
</dbReference>
<protein>
    <submittedName>
        <fullName evidence="3">Retinoblastoma-associated protein A domain protein</fullName>
    </submittedName>
</protein>
<dbReference type="InterPro" id="IPR002719">
    <property type="entry name" value="RB_B"/>
</dbReference>
<dbReference type="Gene3D" id="1.10.472.10">
    <property type="entry name" value="Cyclin-like"/>
    <property type="match status" value="2"/>
</dbReference>
<comment type="caution">
    <text evidence="3">The sequence shown here is derived from an EMBL/GenBank/DDBJ whole genome shotgun (WGS) entry which is preliminary data.</text>
</comment>
<dbReference type="SMART" id="SM01368">
    <property type="entry name" value="RB_A"/>
    <property type="match status" value="1"/>
</dbReference>
<dbReference type="GO" id="GO:0000785">
    <property type="term" value="C:chromatin"/>
    <property type="evidence" value="ECO:0007669"/>
    <property type="project" value="TreeGrafter"/>
</dbReference>
<accession>A0A368GJD3</accession>
<feature type="compositionally biased region" description="Polar residues" evidence="1">
    <location>
        <begin position="583"/>
        <end position="611"/>
    </location>
</feature>
<organism evidence="3 4">
    <name type="scientific">Ancylostoma caninum</name>
    <name type="common">Dog hookworm</name>
    <dbReference type="NCBI Taxonomy" id="29170"/>
    <lineage>
        <taxon>Eukaryota</taxon>
        <taxon>Metazoa</taxon>
        <taxon>Ecdysozoa</taxon>
        <taxon>Nematoda</taxon>
        <taxon>Chromadorea</taxon>
        <taxon>Rhabditida</taxon>
        <taxon>Rhabditina</taxon>
        <taxon>Rhabditomorpha</taxon>
        <taxon>Strongyloidea</taxon>
        <taxon>Ancylostomatidae</taxon>
        <taxon>Ancylostomatinae</taxon>
        <taxon>Ancylostoma</taxon>
    </lineage>
</organism>
<dbReference type="EMBL" id="JOJR01000127">
    <property type="protein sequence ID" value="RCN44486.1"/>
    <property type="molecule type" value="Genomic_DNA"/>
</dbReference>
<keyword evidence="4" id="KW-1185">Reference proteome</keyword>
<dbReference type="Pfam" id="PF01858">
    <property type="entry name" value="RB_A"/>
    <property type="match status" value="1"/>
</dbReference>
<dbReference type="GO" id="GO:0000977">
    <property type="term" value="F:RNA polymerase II transcription regulatory region sequence-specific DNA binding"/>
    <property type="evidence" value="ECO:0007669"/>
    <property type="project" value="TreeGrafter"/>
</dbReference>
<sequence length="747" mass="84750">MEAADEVLQEGKDYKVASPGFEVSDATEAHIEEEVLDYSHEIPPPDEGYLQVCAAIDPDMPEALRDAVWTQLYTMSEKVDLDDETVAYVACAFYCVMLETEKFHQRPFPYSILNILKICSVSESLNEAYNSIMLRKGELDERMFIPSDIATVFDPANDSSAVELLRRGSNDSRFADAELLLTMSTQNCLEKLADVKRPPSRNDAKSYVISSQQLRPLCPMTQTDATASPAQKLNPLVPSDYKLEGSSLQRCCHQMRDNPVSLITLSADMMGERFVERVTAECIDREEVFDPAISQAPEEHREAMTTLFFVLVEKIILEERKRNPDRDLEGLLRKEEFLSAVFCCAMELVLFVQESERVFPWCLEVCGLPAVSFQKIIEVVVRNESRLTRDMVRHLNHVEERVLEELAWAKDSPLWTSLSRKPDSIPSCDEAWGSSTRILSLAGSPPKRMRYESDSNNFGMQLPPCNAQKSFFSKIYYLASVRLSDLCERIRIDDRGRRMIWTVLEYILKEERTLFMDRHIDQNLLCIVYIVCKANKTDVSFVDIMAHYRHQPQSDSHIYRMVRVDSSVCLSNSTCPSEDGNSRDSTSGGDSQPLRSRSSVGTSPGASQSADGSAATVKQLPTTPEPDVAAGQHVDLIVYYNKVFLPRVEEFMQTFTDNLPLASLTPMPVRRMPRSTPLKRSLSDKVSVMSYTPVPLLQRPEPSIYSYKITQSPMKDLRAINQLIHKTRRYRFTGVTEIAPDAYRVML</sequence>
<gene>
    <name evidence="3" type="ORF">ANCCAN_09477</name>
</gene>
<reference evidence="3 4" key="1">
    <citation type="submission" date="2014-10" db="EMBL/GenBank/DDBJ databases">
        <title>Draft genome of the hookworm Ancylostoma caninum.</title>
        <authorList>
            <person name="Mitreva M."/>
        </authorList>
    </citation>
    <scope>NUCLEOTIDE SEQUENCE [LARGE SCALE GENOMIC DNA]</scope>
    <source>
        <strain evidence="3 4">Baltimore</strain>
    </source>
</reference>
<feature type="region of interest" description="Disordered" evidence="1">
    <location>
        <begin position="573"/>
        <end position="627"/>
    </location>
</feature>